<dbReference type="InterPro" id="IPR015813">
    <property type="entry name" value="Pyrv/PenolPyrv_kinase-like_dom"/>
</dbReference>
<dbReference type="AlphaFoldDB" id="A0A2U9S180"/>
<name>A0A2U9S180_9PROT</name>
<dbReference type="SUPFAM" id="SSF51621">
    <property type="entry name" value="Phosphoenolpyruvate/pyruvate domain"/>
    <property type="match status" value="1"/>
</dbReference>
<dbReference type="KEGG" id="azm:DM194_00495"/>
<organism evidence="1 2">
    <name type="scientific">Azospirillum ramasamyi</name>
    <dbReference type="NCBI Taxonomy" id="682998"/>
    <lineage>
        <taxon>Bacteria</taxon>
        <taxon>Pseudomonadati</taxon>
        <taxon>Pseudomonadota</taxon>
        <taxon>Alphaproteobacteria</taxon>
        <taxon>Rhodospirillales</taxon>
        <taxon>Azospirillaceae</taxon>
        <taxon>Azospirillum</taxon>
    </lineage>
</organism>
<dbReference type="EMBL" id="CP029829">
    <property type="protein sequence ID" value="AWU92877.1"/>
    <property type="molecule type" value="Genomic_DNA"/>
</dbReference>
<protein>
    <submittedName>
        <fullName evidence="1">Uncharacterized protein</fullName>
    </submittedName>
</protein>
<keyword evidence="2" id="KW-1185">Reference proteome</keyword>
<dbReference type="Proteomes" id="UP000249605">
    <property type="component" value="Chromosome"/>
</dbReference>
<evidence type="ECO:0000313" key="1">
    <source>
        <dbReference type="EMBL" id="AWU92877.1"/>
    </source>
</evidence>
<dbReference type="InterPro" id="IPR040442">
    <property type="entry name" value="Pyrv_kinase-like_dom_sf"/>
</dbReference>
<dbReference type="OrthoDB" id="9765468at2"/>
<proteinExistence type="predicted"/>
<evidence type="ECO:0000313" key="2">
    <source>
        <dbReference type="Proteomes" id="UP000249605"/>
    </source>
</evidence>
<reference evidence="1 2" key="1">
    <citation type="journal article" date="2019" name="Int. J. Syst. Evol. Microbiol.">
        <title>Azospirillum ramasamyi sp. nov., a novel diazotrophic bacterium isolated from fermented bovine products.</title>
        <authorList>
            <person name="Anandham R."/>
            <person name="Heo J."/>
            <person name="Krishnamoorthy R."/>
            <person name="SenthilKumar M."/>
            <person name="Gopal N.O."/>
            <person name="Kim S.J."/>
            <person name="Kwon S.W."/>
        </authorList>
    </citation>
    <scope>NUCLEOTIDE SEQUENCE [LARGE SCALE GENOMIC DNA]</scope>
    <source>
        <strain evidence="1 2">M2T2B2</strain>
    </source>
</reference>
<gene>
    <name evidence="1" type="ORF">DM194_00495</name>
</gene>
<accession>A0A2U9S180</accession>
<dbReference type="GO" id="GO:0003824">
    <property type="term" value="F:catalytic activity"/>
    <property type="evidence" value="ECO:0007669"/>
    <property type="project" value="InterPro"/>
</dbReference>
<sequence>MRQSPEFGRERGVEENGVHRRKYRLRAIFRQWRYSAEPIVRKPLSGVGDPASISFCGRIGLTYVSCSPYRVPIARLAAAQAALNSDTVKRD</sequence>
<dbReference type="Gene3D" id="3.20.20.60">
    <property type="entry name" value="Phosphoenolpyruvate-binding domains"/>
    <property type="match status" value="1"/>
</dbReference>